<dbReference type="Gene3D" id="2.60.120.10">
    <property type="entry name" value="Jelly Rolls"/>
    <property type="match status" value="1"/>
</dbReference>
<accession>D4BB15</accession>
<dbReference type="HOGENOM" id="CLU_080453_0_0_6"/>
<name>D4BB15_9ENTR</name>
<feature type="domain" description="IprA winged helix-turn-helix" evidence="1">
    <location>
        <begin position="154"/>
        <end position="220"/>
    </location>
</feature>
<sequence>MRQVNTVQDSKMSDSFWATKLMTPSPFTESIIAKLEPHCEIRNISPRKRLYPKSGGKYYCYLLLKGYVSYHRDKNDIAVLTASAPTLFGLNYIASENITTYIKTLPPAIIGVMPLEKAIEIIEEHHLWKAVAQHMMVLSNKLYIINEQMSAPTSYELIKFLLLQLMSENESYRKSITAVNYILGKTQLSRSGIMRILTNLKAGGYIEIHRGCLIRLNKLPAKF</sequence>
<proteinExistence type="predicted"/>
<protein>
    <recommendedName>
        <fullName evidence="1">IprA winged helix-turn-helix domain-containing protein</fullName>
    </recommendedName>
</protein>
<dbReference type="eggNOG" id="COG0664">
    <property type="taxonomic scope" value="Bacteria"/>
</dbReference>
<dbReference type="SUPFAM" id="SSF51206">
    <property type="entry name" value="cAMP-binding domain-like"/>
    <property type="match status" value="1"/>
</dbReference>
<dbReference type="InterPro" id="IPR018490">
    <property type="entry name" value="cNMP-bd_dom_sf"/>
</dbReference>
<comment type="caution">
    <text evidence="2">The sequence shown here is derived from an EMBL/GenBank/DDBJ whole genome shotgun (WGS) entry which is preliminary data.</text>
</comment>
<reference evidence="2 3" key="1">
    <citation type="submission" date="2010-02" db="EMBL/GenBank/DDBJ databases">
        <authorList>
            <person name="Weinstock G."/>
            <person name="Sodergren E."/>
            <person name="Clifton S."/>
            <person name="Fulton L."/>
            <person name="Fulton B."/>
            <person name="Courtney L."/>
            <person name="Fronick C."/>
            <person name="Harrison M."/>
            <person name="Strong C."/>
            <person name="Farmer C."/>
            <person name="Delahaunty K."/>
            <person name="Markovic C."/>
            <person name="Hall O."/>
            <person name="Minx P."/>
            <person name="Tomlinson C."/>
            <person name="Mitreva M."/>
            <person name="Nelson J."/>
            <person name="Hou S."/>
            <person name="Wollam A."/>
            <person name="Pepin K.H."/>
            <person name="Johnson M."/>
            <person name="Bhonagiri V."/>
            <person name="Zhang X."/>
            <person name="Suruliraj S."/>
            <person name="Warren W."/>
            <person name="Chinwalla A."/>
            <person name="Mardis E.R."/>
            <person name="Wilson R.K."/>
        </authorList>
    </citation>
    <scope>NUCLEOTIDE SEQUENCE [LARGE SCALE GENOMIC DNA]</scope>
    <source>
        <strain evidence="2 3">ATCC 29220</strain>
    </source>
</reference>
<dbReference type="Pfam" id="PF15977">
    <property type="entry name" value="HTH_46"/>
    <property type="match status" value="1"/>
</dbReference>
<gene>
    <name evidence="2" type="ORF">CIT292_07662</name>
</gene>
<evidence type="ECO:0000313" key="3">
    <source>
        <dbReference type="Proteomes" id="UP000003880"/>
    </source>
</evidence>
<dbReference type="EMBL" id="ABWL02000006">
    <property type="protein sequence ID" value="EFE09376.1"/>
    <property type="molecule type" value="Genomic_DNA"/>
</dbReference>
<organism evidence="2 3">
    <name type="scientific">Citrobacter youngae ATCC 29220</name>
    <dbReference type="NCBI Taxonomy" id="500640"/>
    <lineage>
        <taxon>Bacteria</taxon>
        <taxon>Pseudomonadati</taxon>
        <taxon>Pseudomonadota</taxon>
        <taxon>Gammaproteobacteria</taxon>
        <taxon>Enterobacterales</taxon>
        <taxon>Enterobacteriaceae</taxon>
        <taxon>Citrobacter</taxon>
        <taxon>Citrobacter freundii complex</taxon>
    </lineage>
</organism>
<dbReference type="Proteomes" id="UP000003880">
    <property type="component" value="Unassembled WGS sequence"/>
</dbReference>
<evidence type="ECO:0000259" key="1">
    <source>
        <dbReference type="Pfam" id="PF15977"/>
    </source>
</evidence>
<evidence type="ECO:0000313" key="2">
    <source>
        <dbReference type="EMBL" id="EFE09376.1"/>
    </source>
</evidence>
<dbReference type="InterPro" id="IPR041687">
    <property type="entry name" value="HTH_46"/>
</dbReference>
<dbReference type="InterPro" id="IPR014710">
    <property type="entry name" value="RmlC-like_jellyroll"/>
</dbReference>
<dbReference type="AlphaFoldDB" id="D4BB15"/>